<feature type="compositionally biased region" description="Acidic residues" evidence="8">
    <location>
        <begin position="861"/>
        <end position="872"/>
    </location>
</feature>
<feature type="compositionally biased region" description="Basic and acidic residues" evidence="8">
    <location>
        <begin position="936"/>
        <end position="957"/>
    </location>
</feature>
<accession>A0AAD9I0P3</accession>
<proteinExistence type="inferred from homology"/>
<feature type="region of interest" description="Disordered" evidence="8">
    <location>
        <begin position="416"/>
        <end position="439"/>
    </location>
</feature>
<feature type="transmembrane region" description="Helical" evidence="9">
    <location>
        <begin position="1117"/>
        <end position="1137"/>
    </location>
</feature>
<feature type="region of interest" description="Disordered" evidence="8">
    <location>
        <begin position="1"/>
        <end position="31"/>
    </location>
</feature>
<keyword evidence="3" id="KW-0813">Transport</keyword>
<evidence type="ECO:0000256" key="6">
    <source>
        <dbReference type="ARBA" id="ARBA00022989"/>
    </source>
</evidence>
<evidence type="ECO:0000256" key="2">
    <source>
        <dbReference type="ARBA" id="ARBA00008873"/>
    </source>
</evidence>
<feature type="compositionally biased region" description="Basic and acidic residues" evidence="8">
    <location>
        <begin position="1145"/>
        <end position="1167"/>
    </location>
</feature>
<keyword evidence="5" id="KW-0862">Zinc</keyword>
<keyword evidence="7 9" id="KW-0472">Membrane</keyword>
<feature type="transmembrane region" description="Helical" evidence="9">
    <location>
        <begin position="1375"/>
        <end position="1398"/>
    </location>
</feature>
<dbReference type="InterPro" id="IPR046341">
    <property type="entry name" value="SET_dom_sf"/>
</dbReference>
<comment type="similarity">
    <text evidence="2">Belongs to the cation diffusion facilitator (CDF) transporter (TC 2.A.4) family. SLC30A subfamily.</text>
</comment>
<dbReference type="EMBL" id="JAQQPM010000002">
    <property type="protein sequence ID" value="KAK2068262.1"/>
    <property type="molecule type" value="Genomic_DNA"/>
</dbReference>
<feature type="compositionally biased region" description="Basic and acidic residues" evidence="8">
    <location>
        <begin position="1"/>
        <end position="22"/>
    </location>
</feature>
<protein>
    <recommendedName>
        <fullName evidence="10">SET domain-containing protein</fullName>
    </recommendedName>
</protein>
<organism evidence="11 12">
    <name type="scientific">Phyllachora maydis</name>
    <dbReference type="NCBI Taxonomy" id="1825666"/>
    <lineage>
        <taxon>Eukaryota</taxon>
        <taxon>Fungi</taxon>
        <taxon>Dikarya</taxon>
        <taxon>Ascomycota</taxon>
        <taxon>Pezizomycotina</taxon>
        <taxon>Sordariomycetes</taxon>
        <taxon>Sordariomycetidae</taxon>
        <taxon>Phyllachorales</taxon>
        <taxon>Phyllachoraceae</taxon>
        <taxon>Phyllachora</taxon>
    </lineage>
</organism>
<comment type="caution">
    <text evidence="11">The sequence shown here is derived from an EMBL/GenBank/DDBJ whole genome shotgun (WGS) entry which is preliminary data.</text>
</comment>
<dbReference type="PROSITE" id="PS50280">
    <property type="entry name" value="SET"/>
    <property type="match status" value="1"/>
</dbReference>
<dbReference type="Pfam" id="PF18600">
    <property type="entry name" value="Ezh2_MCSS_fung"/>
    <property type="match status" value="1"/>
</dbReference>
<feature type="compositionally biased region" description="Polar residues" evidence="8">
    <location>
        <begin position="424"/>
        <end position="439"/>
    </location>
</feature>
<feature type="transmembrane region" description="Helical" evidence="9">
    <location>
        <begin position="1410"/>
        <end position="1435"/>
    </location>
</feature>
<dbReference type="InterPro" id="IPR027469">
    <property type="entry name" value="Cation_efflux_TMD_sf"/>
</dbReference>
<dbReference type="FunFam" id="1.20.1510.10:FF:000021">
    <property type="entry name" value="Solute carrier family 30 (Zinc transporter), member 1"/>
    <property type="match status" value="1"/>
</dbReference>
<evidence type="ECO:0000256" key="5">
    <source>
        <dbReference type="ARBA" id="ARBA00022833"/>
    </source>
</evidence>
<evidence type="ECO:0000256" key="1">
    <source>
        <dbReference type="ARBA" id="ARBA00004141"/>
    </source>
</evidence>
<dbReference type="Pfam" id="PF01545">
    <property type="entry name" value="Cation_efflux"/>
    <property type="match status" value="2"/>
</dbReference>
<feature type="region of interest" description="Disordered" evidence="8">
    <location>
        <begin position="819"/>
        <end position="957"/>
    </location>
</feature>
<comment type="subcellular location">
    <subcellularLocation>
        <location evidence="1">Membrane</location>
        <topology evidence="1">Multi-pass membrane protein</topology>
    </subcellularLocation>
</comment>
<dbReference type="Pfam" id="PF00856">
    <property type="entry name" value="SET"/>
    <property type="match status" value="1"/>
</dbReference>
<evidence type="ECO:0000256" key="8">
    <source>
        <dbReference type="SAM" id="MobiDB-lite"/>
    </source>
</evidence>
<feature type="compositionally biased region" description="Basic residues" evidence="8">
    <location>
        <begin position="1318"/>
        <end position="1338"/>
    </location>
</feature>
<keyword evidence="12" id="KW-1185">Reference proteome</keyword>
<dbReference type="SUPFAM" id="SSF82199">
    <property type="entry name" value="SET domain"/>
    <property type="match status" value="1"/>
</dbReference>
<dbReference type="Gene3D" id="2.170.270.10">
    <property type="entry name" value="SET domain"/>
    <property type="match status" value="1"/>
</dbReference>
<dbReference type="PANTHER" id="PTHR45820:SF4">
    <property type="entry name" value="ZINC TRANSPORTER 63C, ISOFORM F"/>
    <property type="match status" value="1"/>
</dbReference>
<sequence>MAVSVHEPRFSKERINNQHLAERSPSTPGHLAPFDWEDFETRYEQALRDATEREVEHLEEFENLVKYFHVWASSASVNDNERGMKRLQTRERYVRLQERQLQQRKNHLAEVRGITCLLPANRNDVLIIPTGRQIASWPVDSLTGVRGRYSRPRSGAKHRGSHAASALLMMRSESSVAGDEVVVRTYQQFNPAEMQRTRAGTRVLSTRMGMGSGTLLLLLLLRIQQRVDDVQDTRFRLEEAALKAYDARGLSTFDAFADMKSTDVRVVDDEKRPKDVLIVKFKQHPRDGNRSKGSRKRCLFQPVCIKTDREAVPKYKFHHVEIAKNILTPNTLLNFIPHLRDMTSSGEEAEYCNWIDQLDSLDRQSGFNNLDRHARLILRRREERAAVPSLYLDRWIKRLGIKDLNKQVLVRYMTSQSRKDDAMTPQQKSMLDSQSEGVGSSQTMQLAKMFTEAFNLIFDETPLPGGVPLNGLTGVALRDVLLLDKTMEAIADNKRVKDTSSQQHQPEDKGKDLLGRVETALASYAILGCAICFAHDCEHGEFWADNQRRAFSNDSITVPMLLRRKWTNQMKDASQSGKAGIDTSVLSQPCKNQCYRQYDIGNIGHPMQPWSRGEIDVLESVFASLGHCDVEAQCSVAAILGKKCWEVYRKMKQLDLKLPHTEAPGPIKRGSVKKLLVGKSQLEACGYGLFTTEDFSTEEFVIEYTGEIITHDEGVKREARRGNVFDEKSNVSYLFTLLEQDGIWVDAAIYGNLSRYINHASEGDRKGCNITPKILYVNGEYRIRFTALRDIKAGEELFFNYGENFPNLTKKLLDGKEVENKTQQATGKRKAGCPRENGKGNSKVSGKGGEDGLDWMTEPLPDLEMEDADDYEERTPRQRRQRKKRGGRRPGAGRKPKKPPSPPSPPSPPEKSDPDPEENDVDGEFQPDGSGSQGETSDKFNQKGKGRATDDDPSREADVEMANVEMANVEMANVEMANVEVADVEMADAPNTIGTPPRNGAQRSVAMAWSKTTRISVMLGIDVAFFLLELITGFVVGSLALTADAFHMLNDIISLLVGLWAVVVARKATTDRYSYGWLRAEILGAFFNAVFLIALCVSIILEALTRFLNPPEIKNPQLILIVGCLGLASNLAGFLVLGGHGHAHGSGEHAHGDHHHEVHTHDRLDSKQRRRDLHHNLDGLAEQGQAGSDVYQNPAGGRGHALPESAVAKFQAVAANSRADGARSQPPERAVGWALSNQQLGRNRRRAGSVRHSRLASIEGISIHPASFRQEIIDASRPRDNFEDETSGSETADENPFEDEEPGNDEPAPGEGSPLLKKPAHHYGGHGHSSRSAPRRPRQNSGVHNNHNHNKPKHPGKKSSGGHGHSHDDMGMNAMILHVLGDALGNVGVIVTALIIWLTELPGRYYADPAVSLLITLIILRTAIPLTLAASRILLQATPESIDLNEVREDIQALPGVISCHHVHIWQLSDTQIVASLHVQVAFPISAEGGEKYMALARMARKCLHAYGIHSATIQPEFCLEPGHDHGEDAGMRLDGSAGSMNIAPTRRGAGSVGTLTASASSATATNPVIVGAATKCGFLADNPCLLEDAHEHGDHDHDPHGHRGPHEH</sequence>
<keyword evidence="4 9" id="KW-0812">Transmembrane</keyword>
<evidence type="ECO:0000256" key="9">
    <source>
        <dbReference type="SAM" id="Phobius"/>
    </source>
</evidence>
<dbReference type="Pfam" id="PF16916">
    <property type="entry name" value="ZT_dimer"/>
    <property type="match status" value="1"/>
</dbReference>
<feature type="domain" description="SET" evidence="10">
    <location>
        <begin position="673"/>
        <end position="802"/>
    </location>
</feature>
<dbReference type="Gene3D" id="1.20.1510.10">
    <property type="entry name" value="Cation efflux protein transmembrane domain"/>
    <property type="match status" value="2"/>
</dbReference>
<dbReference type="InterPro" id="IPR027470">
    <property type="entry name" value="Cation_efflux_CTD"/>
</dbReference>
<dbReference type="InterPro" id="IPR036837">
    <property type="entry name" value="Cation_efflux_CTD_sf"/>
</dbReference>
<dbReference type="SUPFAM" id="SSF161111">
    <property type="entry name" value="Cation efflux protein transmembrane domain-like"/>
    <property type="match status" value="1"/>
</dbReference>
<dbReference type="InterPro" id="IPR001214">
    <property type="entry name" value="SET_dom"/>
</dbReference>
<feature type="compositionally biased region" description="Basic residues" evidence="8">
    <location>
        <begin position="877"/>
        <end position="898"/>
    </location>
</feature>
<dbReference type="Pfam" id="PF18601">
    <property type="entry name" value="EZH2_N"/>
    <property type="match status" value="1"/>
</dbReference>
<evidence type="ECO:0000313" key="12">
    <source>
        <dbReference type="Proteomes" id="UP001217918"/>
    </source>
</evidence>
<dbReference type="InterPro" id="IPR002524">
    <property type="entry name" value="Cation_efflux"/>
</dbReference>
<reference evidence="11" key="1">
    <citation type="journal article" date="2023" name="Mol. Plant Microbe Interact.">
        <title>Elucidating the Obligate Nature and Biological Capacity of an Invasive Fungal Corn Pathogen.</title>
        <authorList>
            <person name="MacCready J.S."/>
            <person name="Roggenkamp E.M."/>
            <person name="Gdanetz K."/>
            <person name="Chilvers M.I."/>
        </authorList>
    </citation>
    <scope>NUCLEOTIDE SEQUENCE</scope>
    <source>
        <strain evidence="11">PM02</strain>
    </source>
</reference>
<dbReference type="SMART" id="SM00317">
    <property type="entry name" value="SET"/>
    <property type="match status" value="1"/>
</dbReference>
<evidence type="ECO:0000313" key="11">
    <source>
        <dbReference type="EMBL" id="KAK2068262.1"/>
    </source>
</evidence>
<evidence type="ECO:0000256" key="7">
    <source>
        <dbReference type="ARBA" id="ARBA00023136"/>
    </source>
</evidence>
<dbReference type="SUPFAM" id="SSF160240">
    <property type="entry name" value="Cation efflux protein cytoplasmic domain-like"/>
    <property type="match status" value="1"/>
</dbReference>
<feature type="compositionally biased region" description="Basic residues" evidence="8">
    <location>
        <begin position="1242"/>
        <end position="1251"/>
    </location>
</feature>
<feature type="compositionally biased region" description="Basic residues" evidence="8">
    <location>
        <begin position="1346"/>
        <end position="1357"/>
    </location>
</feature>
<dbReference type="GO" id="GO:0016020">
    <property type="term" value="C:membrane"/>
    <property type="evidence" value="ECO:0007669"/>
    <property type="project" value="UniProtKB-SubCell"/>
</dbReference>
<dbReference type="InterPro" id="IPR040595">
    <property type="entry name" value="EZH2_N"/>
</dbReference>
<keyword evidence="6 9" id="KW-1133">Transmembrane helix</keyword>
<dbReference type="GO" id="GO:0006882">
    <property type="term" value="P:intracellular zinc ion homeostasis"/>
    <property type="evidence" value="ECO:0007669"/>
    <property type="project" value="TreeGrafter"/>
</dbReference>
<feature type="compositionally biased region" description="Acidic residues" evidence="8">
    <location>
        <begin position="1282"/>
        <end position="1304"/>
    </location>
</feature>
<feature type="compositionally biased region" description="Pro residues" evidence="8">
    <location>
        <begin position="899"/>
        <end position="909"/>
    </location>
</feature>
<evidence type="ECO:0000259" key="10">
    <source>
        <dbReference type="PROSITE" id="PS50280"/>
    </source>
</evidence>
<feature type="region of interest" description="Disordered" evidence="8">
    <location>
        <begin position="1277"/>
        <end position="1368"/>
    </location>
</feature>
<dbReference type="PANTHER" id="PTHR45820">
    <property type="entry name" value="FI23527P1"/>
    <property type="match status" value="1"/>
</dbReference>
<dbReference type="InterPro" id="IPR040968">
    <property type="entry name" value="EZH2_MCSS_fung"/>
</dbReference>
<evidence type="ECO:0000256" key="4">
    <source>
        <dbReference type="ARBA" id="ARBA00022692"/>
    </source>
</evidence>
<dbReference type="NCBIfam" id="TIGR01297">
    <property type="entry name" value="CDF"/>
    <property type="match status" value="2"/>
</dbReference>
<dbReference type="GO" id="GO:0005385">
    <property type="term" value="F:zinc ion transmembrane transporter activity"/>
    <property type="evidence" value="ECO:0007669"/>
    <property type="project" value="TreeGrafter"/>
</dbReference>
<feature type="compositionally biased region" description="Acidic residues" evidence="8">
    <location>
        <begin position="915"/>
        <end position="925"/>
    </location>
</feature>
<feature type="region of interest" description="Disordered" evidence="8">
    <location>
        <begin position="1145"/>
        <end position="1201"/>
    </location>
</feature>
<dbReference type="Proteomes" id="UP001217918">
    <property type="component" value="Unassembled WGS sequence"/>
</dbReference>
<feature type="transmembrane region" description="Helical" evidence="9">
    <location>
        <begin position="1017"/>
        <end position="1039"/>
    </location>
</feature>
<feature type="region of interest" description="Disordered" evidence="8">
    <location>
        <begin position="1217"/>
        <end position="1251"/>
    </location>
</feature>
<evidence type="ECO:0000256" key="3">
    <source>
        <dbReference type="ARBA" id="ARBA00022448"/>
    </source>
</evidence>
<name>A0AAD9I0P3_9PEZI</name>
<dbReference type="InterPro" id="IPR058533">
    <property type="entry name" value="Cation_efflux_TM"/>
</dbReference>
<gene>
    <name evidence="11" type="ORF">P8C59_002911</name>
</gene>
<feature type="transmembrane region" description="Helical" evidence="9">
    <location>
        <begin position="1085"/>
        <end position="1105"/>
    </location>
</feature>